<dbReference type="STRING" id="1480615.AWJ14_10200"/>
<feature type="signal peptide" evidence="1">
    <location>
        <begin position="1"/>
        <end position="21"/>
    </location>
</feature>
<dbReference type="RefSeq" id="WP_066174032.1">
    <property type="nucleotide sequence ID" value="NZ_LQZT01000001.1"/>
</dbReference>
<comment type="caution">
    <text evidence="2">The sequence shown here is derived from an EMBL/GenBank/DDBJ whole genome shotgun (WGS) entry which is preliminary data.</text>
</comment>
<gene>
    <name evidence="2" type="ORF">AWJ14_10200</name>
</gene>
<proteinExistence type="predicted"/>
<dbReference type="AlphaFoldDB" id="A0A1C1Z144"/>
<feature type="chain" id="PRO_5008656548" description="DUF992 domain-containing protein" evidence="1">
    <location>
        <begin position="22"/>
        <end position="166"/>
    </location>
</feature>
<evidence type="ECO:0000313" key="2">
    <source>
        <dbReference type="EMBL" id="OCW59397.1"/>
    </source>
</evidence>
<dbReference type="Pfam" id="PF06186">
    <property type="entry name" value="DUF992"/>
    <property type="match status" value="1"/>
</dbReference>
<name>A0A1C1Z144_9HYPH</name>
<evidence type="ECO:0000256" key="1">
    <source>
        <dbReference type="SAM" id="SignalP"/>
    </source>
</evidence>
<evidence type="ECO:0008006" key="4">
    <source>
        <dbReference type="Google" id="ProtNLM"/>
    </source>
</evidence>
<reference evidence="2 3" key="1">
    <citation type="submission" date="2015-12" db="EMBL/GenBank/DDBJ databases">
        <authorList>
            <person name="Shamseldin A."/>
            <person name="Moawad H."/>
            <person name="Abd El-Rahim W.M."/>
            <person name="Sadowsky M.J."/>
        </authorList>
    </citation>
    <scope>NUCLEOTIDE SEQUENCE [LARGE SCALE GENOMIC DNA]</scope>
    <source>
        <strain evidence="2 3">JC234</strain>
    </source>
</reference>
<keyword evidence="3" id="KW-1185">Reference proteome</keyword>
<dbReference type="InterPro" id="IPR009333">
    <property type="entry name" value="DUF992"/>
</dbReference>
<dbReference type="Proteomes" id="UP000094795">
    <property type="component" value="Unassembled WGS sequence"/>
</dbReference>
<accession>A0A1C1Z144</accession>
<organism evidence="2 3">
    <name type="scientific">Hoeflea olei</name>
    <dbReference type="NCBI Taxonomy" id="1480615"/>
    <lineage>
        <taxon>Bacteria</taxon>
        <taxon>Pseudomonadati</taxon>
        <taxon>Pseudomonadota</taxon>
        <taxon>Alphaproteobacteria</taxon>
        <taxon>Hyphomicrobiales</taxon>
        <taxon>Rhizobiaceae</taxon>
        <taxon>Hoeflea</taxon>
    </lineage>
</organism>
<dbReference type="EMBL" id="LQZT01000001">
    <property type="protein sequence ID" value="OCW59397.1"/>
    <property type="molecule type" value="Genomic_DNA"/>
</dbReference>
<sequence>MIKTTKALAAATILATAALGAATVPSKADSVEVGLLECVVEGGSGFVFGSSKDLSCEYTPANDSQPKEAYFGVINKYGIDIGVTGTTVMAWAVLAPTTDFEYQPGSLAGDYTGVSAEASAAAGAGVNLLVGGSDNTFSLQPVSVQAQEGVNVAVAIAELQLRSAAN</sequence>
<dbReference type="OrthoDB" id="7362478at2"/>
<keyword evidence="1" id="KW-0732">Signal</keyword>
<protein>
    <recommendedName>
        <fullName evidence="4">DUF992 domain-containing protein</fullName>
    </recommendedName>
</protein>
<evidence type="ECO:0000313" key="3">
    <source>
        <dbReference type="Proteomes" id="UP000094795"/>
    </source>
</evidence>